<dbReference type="Gene3D" id="2.60.120.200">
    <property type="match status" value="1"/>
</dbReference>
<keyword evidence="3" id="KW-1185">Reference proteome</keyword>
<feature type="region of interest" description="Disordered" evidence="1">
    <location>
        <begin position="1017"/>
        <end position="1036"/>
    </location>
</feature>
<feature type="region of interest" description="Disordered" evidence="1">
    <location>
        <begin position="1097"/>
        <end position="1117"/>
    </location>
</feature>
<evidence type="ECO:0000256" key="1">
    <source>
        <dbReference type="SAM" id="MobiDB-lite"/>
    </source>
</evidence>
<feature type="compositionally biased region" description="Pro residues" evidence="1">
    <location>
        <begin position="1104"/>
        <end position="1117"/>
    </location>
</feature>
<gene>
    <name evidence="2" type="ORF">AB1Y20_010474</name>
</gene>
<protein>
    <submittedName>
        <fullName evidence="2">Uncharacterized protein</fullName>
    </submittedName>
</protein>
<reference evidence="2 3" key="1">
    <citation type="journal article" date="2024" name="Science">
        <title>Giant polyketide synthase enzymes in the biosynthesis of giant marine polyether toxins.</title>
        <authorList>
            <person name="Fallon T.R."/>
            <person name="Shende V.V."/>
            <person name="Wierzbicki I.H."/>
            <person name="Pendleton A.L."/>
            <person name="Watervoot N.F."/>
            <person name="Auber R.P."/>
            <person name="Gonzalez D.J."/>
            <person name="Wisecaver J.H."/>
            <person name="Moore B.S."/>
        </authorList>
    </citation>
    <scope>NUCLEOTIDE SEQUENCE [LARGE SCALE GENOMIC DNA]</scope>
    <source>
        <strain evidence="2 3">12B1</strain>
    </source>
</reference>
<evidence type="ECO:0000313" key="3">
    <source>
        <dbReference type="Proteomes" id="UP001515480"/>
    </source>
</evidence>
<dbReference type="EMBL" id="JBGBPQ010000020">
    <property type="protein sequence ID" value="KAL1504064.1"/>
    <property type="molecule type" value="Genomic_DNA"/>
</dbReference>
<feature type="region of interest" description="Disordered" evidence="1">
    <location>
        <begin position="1139"/>
        <end position="1158"/>
    </location>
</feature>
<dbReference type="SUPFAM" id="SSF49899">
    <property type="entry name" value="Concanavalin A-like lectins/glucanases"/>
    <property type="match status" value="1"/>
</dbReference>
<dbReference type="AlphaFoldDB" id="A0AB34IQW8"/>
<feature type="region of interest" description="Disordered" evidence="1">
    <location>
        <begin position="937"/>
        <end position="976"/>
    </location>
</feature>
<organism evidence="2 3">
    <name type="scientific">Prymnesium parvum</name>
    <name type="common">Toxic golden alga</name>
    <dbReference type="NCBI Taxonomy" id="97485"/>
    <lineage>
        <taxon>Eukaryota</taxon>
        <taxon>Haptista</taxon>
        <taxon>Haptophyta</taxon>
        <taxon>Prymnesiophyceae</taxon>
        <taxon>Prymnesiales</taxon>
        <taxon>Prymnesiaceae</taxon>
        <taxon>Prymnesium</taxon>
    </lineage>
</organism>
<dbReference type="Proteomes" id="UP001515480">
    <property type="component" value="Unassembled WGS sequence"/>
</dbReference>
<name>A0AB34IQW8_PRYPA</name>
<dbReference type="InterPro" id="IPR013320">
    <property type="entry name" value="ConA-like_dom_sf"/>
</dbReference>
<accession>A0AB34IQW8</accession>
<feature type="region of interest" description="Disordered" evidence="1">
    <location>
        <begin position="1041"/>
        <end position="1066"/>
    </location>
</feature>
<evidence type="ECO:0000313" key="2">
    <source>
        <dbReference type="EMBL" id="KAL1504064.1"/>
    </source>
</evidence>
<feature type="compositionally biased region" description="Basic residues" evidence="1">
    <location>
        <begin position="949"/>
        <end position="959"/>
    </location>
</feature>
<proteinExistence type="predicted"/>
<sequence>MLGLPATLALAASLPPRLELAYELSQHECARKQFLPTAEGAAHGVGPLTPLHDAIICPENVGFRPSPARDSASLLSTRELSELFAHASSRTMTVELWLRFPALTNSNAPNDDAEAARQPIVAFGSAAAAEGGLSGSGCDEGQYSFMLAQQGAGLHVEVARSLQGRNGIWACVAVEADEDAHGHRLFPAAALHEGFGRPQHLAVVISPGQPLALYVDGVRLPSLYLAGTPFDGSFPIDPQIQQWSSSDRLLVAPLMRHSSDGWAGEVLSLSIYSSVLEGEEIAAHFQAFVRDSAPIAPSRLVVTREDEAVELVLRGHDDFDARYSPRPQLPLVAWLTALPSAGKLWSTAGGHMSAEQLGRLTPLKAADLPLELRDDRLWYMPPADAFSIGNGSEAVVASLQYKVNDGHHDSVPGTIGIVALPVNDAPLAKDFSVDAYAAVATWVDLQAVDIDSPLSHAVLVSAGSSLPKGEWRLVYRSQPEVERGSLARSTGGEVLFYDEFRFTACDVEGLCSSRYDAAKVHLRVKNSLVAMPADDFVFEDQPTELAVHGVDMRGGDVSFVVDTLPLHGTLHQCVLSTSTDLPSGRGASSPPPPPRECCLKPSCLGAPIQAGEAVASSSGKLVYAPATDYFNCASPPHACPSPLQQRLAPHNLTDVHQSSDAAVDGPPDVFSFRTLGSSRTPSAAAMHLVWVRNTDDPPRLEGALSMEAVSGNVSLLPRLHLDDLDRDASEWELQLTAEHGLLSLDLEQPGLRLTRVLFKESDVPHFALELGDGKNDRLIRLRGQPSQLNLALHGASYKTFFTLNDSIAIQVADPPGSALVTLGFILVDVRPGHDGIGHDSGAVVTTSLVVFLLIALCGLELYKTLHNLCHPETTERQAHERFENWMDKLEEAGARVTKASDQYEKLDNEGRHTNVLLLCVARMCAALCSCCHIKADESDDEGRMSGRSSKARRTNRSRSQHRDGLNLTPPRGPTLREWAIEQPTVGTRPVVLEKGQPPLGSLLKLVFGQRTRKRLHANKADEATTGSGSGDPIGSCIRLEATSTSRRAPSEPSLGSRRTSELSSPTLAAQDDTAFGEELYCQPASEVNVILPPTVLTPDTAAEPPEPPWSEPSPPPLCTPFSSLSSSCASTRTLSFPADSRSIMAHPFKSPADPHLSV</sequence>
<comment type="caution">
    <text evidence="2">The sequence shown here is derived from an EMBL/GenBank/DDBJ whole genome shotgun (WGS) entry which is preliminary data.</text>
</comment>